<accession>A0ABM4BLH7</accession>
<evidence type="ECO:0000313" key="3">
    <source>
        <dbReference type="RefSeq" id="XP_065649928.1"/>
    </source>
</evidence>
<evidence type="ECO:0000313" key="2">
    <source>
        <dbReference type="Proteomes" id="UP001652625"/>
    </source>
</evidence>
<dbReference type="SUPFAM" id="SSF47769">
    <property type="entry name" value="SAM/Pointed domain"/>
    <property type="match status" value="1"/>
</dbReference>
<sequence length="769" mass="88348">MAEAKLNEFSLPDALDMLCLPTSVITSRKCLLSGGFVLEAGMNLTVLQRQCVKLLFGKDWHGNIFRLNTQVIADLYVDIVDEIYPTDLKEVQEHLPNISYILSKVSQDVEFFKLDSGELFKDLNRIKIITSEGQNLYLSLESLLSKDLFVFVHCKKTISLEELLSTDITPGTIIRFINNMGFQVPPGNVVVDGVHVYESILTVSKLVGNQSKLLYQIFQLDSGIKVFISNEPMSTYVLELGKFSSDEYQNRIKAIMFSIYYDIYSPLFYGQLLINTSFENQKVILQNKENDFIESLKGLTSKPVEKIEHKVKEVAARPTSLFLPVWNRMSLNKKNRKKKVTSLHSSPTIEEFSPVNCVFQMSDDFDDFSKSQSELIERAVQRKIRNINKPIQKLNFKSEDKSDALNIHTVTEKSAENLYYDWENVSKKINIPLEDEESYASSKNALKFSKSFEEKSFRSFFSGRPRNKTESNLKSSFEKNIDSGIDSPDIKEREIKSFEQYLNSSTKNNSFTIEHCTESKEYNNESLKTLVDGKKEAFKKKLSKSDTSLAESIGSGEENLHEYINSSRSTKELSSDYMSVAYSCVKPRKCTNDLQKRELESLEEIHSCSIEDIVRRLHGLQLGKFEKVFKSQMINGRLLSNLSEDALHEIGLSHFEARKLYKYVHGWRVNTVNCCKSLEDALVTEWSVNDVKKIMRNIKINQLGIFAVENQIDGYMLEDLIRNNYLKTLENDHGIRLQIVEIERLRGYVYKEIKYKEHEIAKPGSTSKK</sequence>
<dbReference type="PANTHER" id="PTHR14454:SF11">
    <property type="entry name" value="SERRANO, ISOFORM F"/>
    <property type="match status" value="1"/>
</dbReference>
<protein>
    <submittedName>
        <fullName evidence="3 4">Uncharacterized protein LOC100214047</fullName>
    </submittedName>
</protein>
<dbReference type="SMART" id="SM00454">
    <property type="entry name" value="SAM"/>
    <property type="match status" value="1"/>
</dbReference>
<keyword evidence="2" id="KW-1185">Reference proteome</keyword>
<gene>
    <name evidence="3 4" type="primary">LOC100214047</name>
</gene>
<dbReference type="InterPro" id="IPR052281">
    <property type="entry name" value="GAREM"/>
</dbReference>
<feature type="domain" description="SAM" evidence="1">
    <location>
        <begin position="608"/>
        <end position="659"/>
    </location>
</feature>
<evidence type="ECO:0000313" key="4">
    <source>
        <dbReference type="RefSeq" id="XP_065649929.1"/>
    </source>
</evidence>
<dbReference type="Gene3D" id="1.10.150.50">
    <property type="entry name" value="Transcription Factor, Ets-1"/>
    <property type="match status" value="1"/>
</dbReference>
<dbReference type="RefSeq" id="XP_065649928.1">
    <property type="nucleotide sequence ID" value="XM_065793856.1"/>
</dbReference>
<dbReference type="GeneID" id="100214047"/>
<dbReference type="PROSITE" id="PS50105">
    <property type="entry name" value="SAM_DOMAIN"/>
    <property type="match status" value="1"/>
</dbReference>
<dbReference type="InterPro" id="IPR001660">
    <property type="entry name" value="SAM"/>
</dbReference>
<dbReference type="RefSeq" id="XP_065649929.1">
    <property type="nucleotide sequence ID" value="XM_065793857.1"/>
</dbReference>
<proteinExistence type="predicted"/>
<dbReference type="CDD" id="cd09487">
    <property type="entry name" value="SAM_superfamily"/>
    <property type="match status" value="1"/>
</dbReference>
<organism evidence="2 3">
    <name type="scientific">Hydra vulgaris</name>
    <name type="common">Hydra</name>
    <name type="synonym">Hydra attenuata</name>
    <dbReference type="NCBI Taxonomy" id="6087"/>
    <lineage>
        <taxon>Eukaryota</taxon>
        <taxon>Metazoa</taxon>
        <taxon>Cnidaria</taxon>
        <taxon>Hydrozoa</taxon>
        <taxon>Hydroidolina</taxon>
        <taxon>Anthoathecata</taxon>
        <taxon>Aplanulata</taxon>
        <taxon>Hydridae</taxon>
        <taxon>Hydra</taxon>
    </lineage>
</organism>
<dbReference type="Proteomes" id="UP001652625">
    <property type="component" value="Chromosome 03"/>
</dbReference>
<dbReference type="InterPro" id="IPR013761">
    <property type="entry name" value="SAM/pointed_sf"/>
</dbReference>
<name>A0ABM4BLH7_HYDVU</name>
<dbReference type="PANTHER" id="PTHR14454">
    <property type="entry name" value="GRB2-ASSOCIATED AND REGULATOR OF MAPK PROTEIN FAMILY MEMBER"/>
    <property type="match status" value="1"/>
</dbReference>
<evidence type="ECO:0000259" key="1">
    <source>
        <dbReference type="PROSITE" id="PS50105"/>
    </source>
</evidence>
<reference evidence="3 4" key="1">
    <citation type="submission" date="2025-05" db="UniProtKB">
        <authorList>
            <consortium name="RefSeq"/>
        </authorList>
    </citation>
    <scope>IDENTIFICATION</scope>
</reference>